<dbReference type="Proteomes" id="UP001500121">
    <property type="component" value="Unassembled WGS sequence"/>
</dbReference>
<gene>
    <name evidence="4" type="ORF">GCM10025783_05290</name>
</gene>
<evidence type="ECO:0000313" key="4">
    <source>
        <dbReference type="EMBL" id="GAA4737756.1"/>
    </source>
</evidence>
<evidence type="ECO:0000259" key="3">
    <source>
        <dbReference type="Pfam" id="PF22725"/>
    </source>
</evidence>
<evidence type="ECO:0000313" key="5">
    <source>
        <dbReference type="Proteomes" id="UP001500121"/>
    </source>
</evidence>
<feature type="domain" description="Gfo/Idh/MocA-like oxidoreductase N-terminal" evidence="2">
    <location>
        <begin position="1"/>
        <end position="117"/>
    </location>
</feature>
<dbReference type="Pfam" id="PF22725">
    <property type="entry name" value="GFO_IDH_MocA_C3"/>
    <property type="match status" value="1"/>
</dbReference>
<keyword evidence="5" id="KW-1185">Reference proteome</keyword>
<keyword evidence="1" id="KW-0520">NAD</keyword>
<dbReference type="PANTHER" id="PTHR43377:SF1">
    <property type="entry name" value="BILIVERDIN REDUCTASE A"/>
    <property type="match status" value="1"/>
</dbReference>
<dbReference type="InterPro" id="IPR036291">
    <property type="entry name" value="NAD(P)-bd_dom_sf"/>
</dbReference>
<dbReference type="SUPFAM" id="SSF51735">
    <property type="entry name" value="NAD(P)-binding Rossmann-fold domains"/>
    <property type="match status" value="1"/>
</dbReference>
<reference evidence="5" key="1">
    <citation type="journal article" date="2019" name="Int. J. Syst. Evol. Microbiol.">
        <title>The Global Catalogue of Microorganisms (GCM) 10K type strain sequencing project: providing services to taxonomists for standard genome sequencing and annotation.</title>
        <authorList>
            <consortium name="The Broad Institute Genomics Platform"/>
            <consortium name="The Broad Institute Genome Sequencing Center for Infectious Disease"/>
            <person name="Wu L."/>
            <person name="Ma J."/>
        </authorList>
    </citation>
    <scope>NUCLEOTIDE SEQUENCE [LARGE SCALE GENOMIC DNA]</scope>
    <source>
        <strain evidence="5">JCM 19015</strain>
    </source>
</reference>
<sequence length="316" mass="32704">MRVAVVGAGRMGETHAAAWSALAPEAEVVAVVGRRGPVALEAAPAARSTDLLGVLRDPDIGIVSICTPTGTHLELTERALAAGKHVLLEKPLALTAAEGERLVELGRRSRSVLMVAHVVRFFPGSVAVRELVEQGRLGAVREARSDRLAPADGRPAWLDDEQRSGGFLLDLAVHDFDQLLLLLGPAVRVEARHGADGTAEVTVQHRGGGVGHVRAGWDLPPSFPFSTLLEVTGERGSARYAAAGGSSELVVDAGGASSRTPVDPGAPYTAQARVFLDCIRSGARPVHGDPAASLAAVRLAIAAREALASGAAVELA</sequence>
<feature type="domain" description="GFO/IDH/MocA-like oxidoreductase" evidence="3">
    <location>
        <begin position="127"/>
        <end position="238"/>
    </location>
</feature>
<dbReference type="SUPFAM" id="SSF55347">
    <property type="entry name" value="Glyceraldehyde-3-phosphate dehydrogenase-like, C-terminal domain"/>
    <property type="match status" value="1"/>
</dbReference>
<dbReference type="RefSeq" id="WP_345479380.1">
    <property type="nucleotide sequence ID" value="NZ_BAABLP010000001.1"/>
</dbReference>
<accession>A0ABP8YUN9</accession>
<protein>
    <submittedName>
        <fullName evidence="4">Gfo/Idh/MocA family oxidoreductase</fullName>
    </submittedName>
</protein>
<organism evidence="4 5">
    <name type="scientific">Amnibacterium soli</name>
    <dbReference type="NCBI Taxonomy" id="1282736"/>
    <lineage>
        <taxon>Bacteria</taxon>
        <taxon>Bacillati</taxon>
        <taxon>Actinomycetota</taxon>
        <taxon>Actinomycetes</taxon>
        <taxon>Micrococcales</taxon>
        <taxon>Microbacteriaceae</taxon>
        <taxon>Amnibacterium</taxon>
    </lineage>
</organism>
<comment type="caution">
    <text evidence="4">The sequence shown here is derived from an EMBL/GenBank/DDBJ whole genome shotgun (WGS) entry which is preliminary data.</text>
</comment>
<dbReference type="InterPro" id="IPR051450">
    <property type="entry name" value="Gfo/Idh/MocA_Oxidoreductases"/>
</dbReference>
<dbReference type="Gene3D" id="3.40.50.720">
    <property type="entry name" value="NAD(P)-binding Rossmann-like Domain"/>
    <property type="match status" value="1"/>
</dbReference>
<dbReference type="PANTHER" id="PTHR43377">
    <property type="entry name" value="BILIVERDIN REDUCTASE A"/>
    <property type="match status" value="1"/>
</dbReference>
<dbReference type="InterPro" id="IPR000683">
    <property type="entry name" value="Gfo/Idh/MocA-like_OxRdtase_N"/>
</dbReference>
<evidence type="ECO:0000259" key="2">
    <source>
        <dbReference type="Pfam" id="PF01408"/>
    </source>
</evidence>
<dbReference type="Pfam" id="PF01408">
    <property type="entry name" value="GFO_IDH_MocA"/>
    <property type="match status" value="1"/>
</dbReference>
<evidence type="ECO:0000256" key="1">
    <source>
        <dbReference type="ARBA" id="ARBA00023027"/>
    </source>
</evidence>
<dbReference type="EMBL" id="BAABLP010000001">
    <property type="protein sequence ID" value="GAA4737756.1"/>
    <property type="molecule type" value="Genomic_DNA"/>
</dbReference>
<dbReference type="Gene3D" id="3.30.360.10">
    <property type="entry name" value="Dihydrodipicolinate Reductase, domain 2"/>
    <property type="match status" value="1"/>
</dbReference>
<proteinExistence type="predicted"/>
<dbReference type="InterPro" id="IPR055170">
    <property type="entry name" value="GFO_IDH_MocA-like_dom"/>
</dbReference>
<name>A0ABP8YUN9_9MICO</name>